<feature type="chain" id="PRO_5045694803" evidence="1">
    <location>
        <begin position="31"/>
        <end position="436"/>
    </location>
</feature>
<dbReference type="EMBL" id="JBHZOL010000083">
    <property type="protein sequence ID" value="MFE4107247.1"/>
    <property type="molecule type" value="Genomic_DNA"/>
</dbReference>
<comment type="caution">
    <text evidence="3">The sequence shown here is derived from an EMBL/GenBank/DDBJ whole genome shotgun (WGS) entry which is preliminary data.</text>
</comment>
<dbReference type="Gene3D" id="1.50.10.140">
    <property type="match status" value="1"/>
</dbReference>
<gene>
    <name evidence="3" type="ORF">ACFVKH_13205</name>
</gene>
<dbReference type="Proteomes" id="UP001600165">
    <property type="component" value="Unassembled WGS sequence"/>
</dbReference>
<dbReference type="InterPro" id="IPR021478">
    <property type="entry name" value="DUF3131"/>
</dbReference>
<proteinExistence type="predicted"/>
<organism evidence="3 4">
    <name type="scientific">Almyronema epifaneia S1</name>
    <dbReference type="NCBI Taxonomy" id="2991925"/>
    <lineage>
        <taxon>Bacteria</taxon>
        <taxon>Bacillati</taxon>
        <taxon>Cyanobacteriota</taxon>
        <taxon>Cyanophyceae</taxon>
        <taxon>Nodosilineales</taxon>
        <taxon>Nodosilineaceae</taxon>
        <taxon>Almyronema</taxon>
        <taxon>Almyronema epifaneia</taxon>
    </lineage>
</organism>
<feature type="domain" description="DUF3131" evidence="2">
    <location>
        <begin position="62"/>
        <end position="428"/>
    </location>
</feature>
<dbReference type="Pfam" id="PF11329">
    <property type="entry name" value="DUF3131"/>
    <property type="match status" value="1"/>
</dbReference>
<sequence length="436" mass="48360">MSLLQPMMKPFSLALAGTLASLSLSMCSAATPETANVSEPSPATAENYCAPTVALTPEEETYARVAWQYFLDNRQPTTGFTNAADQYPSGTLWDMGNYLMALNAARWLDLIDQSEFDYQLNQFLTSLSELPLFEEALPTKVYNSATGEMVDYNNQPSDRGLGWSALDIGRLLTAFHIIRTCHPQYEDWLEGIVASWQLERSVQDGQLYGATVSETGETELVQEGRLGYEEYAAKGYQLWGFEVDRALDLQPMQQVTVEGIEVPVDSRDYQTSNANNYVVSESYILHAIEHGLEGELAVAAQAVLEAQKQRYEATGQLTAVSEDNIDQAPHFLYNTVYANGEPWAVITEKNEPYPELRTLSTKAAFGWYYLYPEAAYPQALFAAVKTLHDPAGSGYFAGIYEATGETNAILTGNTNGLLMELFYYKARGSQPLITQP</sequence>
<keyword evidence="4" id="KW-1185">Reference proteome</keyword>
<accession>A0ABW6IHB7</accession>
<name>A0ABW6IHB7_9CYAN</name>
<evidence type="ECO:0000256" key="1">
    <source>
        <dbReference type="SAM" id="SignalP"/>
    </source>
</evidence>
<keyword evidence="1" id="KW-0732">Signal</keyword>
<dbReference type="RefSeq" id="WP_377965777.1">
    <property type="nucleotide sequence ID" value="NZ_JBHZOL010000083.1"/>
</dbReference>
<protein>
    <submittedName>
        <fullName evidence="3">DUF3131 domain-containing protein</fullName>
    </submittedName>
</protein>
<feature type="signal peptide" evidence="1">
    <location>
        <begin position="1"/>
        <end position="30"/>
    </location>
</feature>
<evidence type="ECO:0000259" key="2">
    <source>
        <dbReference type="Pfam" id="PF11329"/>
    </source>
</evidence>
<evidence type="ECO:0000313" key="3">
    <source>
        <dbReference type="EMBL" id="MFE4107247.1"/>
    </source>
</evidence>
<evidence type="ECO:0000313" key="4">
    <source>
        <dbReference type="Proteomes" id="UP001600165"/>
    </source>
</evidence>
<reference evidence="3 4" key="1">
    <citation type="submission" date="2024-10" db="EMBL/GenBank/DDBJ databases">
        <authorList>
            <person name="Ratan Roy A."/>
            <person name="Morales Sandoval P.H."/>
            <person name="De Los Santos Villalobos S."/>
            <person name="Chakraborty S."/>
            <person name="Mukherjee J."/>
        </authorList>
    </citation>
    <scope>NUCLEOTIDE SEQUENCE [LARGE SCALE GENOMIC DNA]</scope>
    <source>
        <strain evidence="3 4">S1</strain>
    </source>
</reference>